<feature type="transmembrane region" description="Helical" evidence="1">
    <location>
        <begin position="81"/>
        <end position="109"/>
    </location>
</feature>
<proteinExistence type="predicted"/>
<feature type="transmembrane region" description="Helical" evidence="1">
    <location>
        <begin position="121"/>
        <end position="146"/>
    </location>
</feature>
<dbReference type="EMBL" id="VLNT01000008">
    <property type="protein sequence ID" value="TSD62620.1"/>
    <property type="molecule type" value="Genomic_DNA"/>
</dbReference>
<dbReference type="AlphaFoldDB" id="A0A554S8C9"/>
<dbReference type="OrthoDB" id="4966979at2"/>
<evidence type="ECO:0000259" key="2">
    <source>
        <dbReference type="Pfam" id="PF07786"/>
    </source>
</evidence>
<accession>A0A554S8C9</accession>
<name>A0A554S8C9_9ACTN</name>
<keyword evidence="4" id="KW-1185">Reference proteome</keyword>
<feature type="transmembrane region" description="Helical" evidence="1">
    <location>
        <begin position="184"/>
        <end position="206"/>
    </location>
</feature>
<comment type="caution">
    <text evidence="3">The sequence shown here is derived from an EMBL/GenBank/DDBJ whole genome shotgun (WGS) entry which is preliminary data.</text>
</comment>
<feature type="domain" description="Heparan-alpha-glucosaminide N-acetyltransferase catalytic" evidence="2">
    <location>
        <begin position="3"/>
        <end position="181"/>
    </location>
</feature>
<evidence type="ECO:0000256" key="1">
    <source>
        <dbReference type="SAM" id="Phobius"/>
    </source>
</evidence>
<protein>
    <submittedName>
        <fullName evidence="3">DUF1624 domain-containing protein</fullName>
    </submittedName>
</protein>
<feature type="transmembrane region" description="Helical" evidence="1">
    <location>
        <begin position="42"/>
        <end position="61"/>
    </location>
</feature>
<dbReference type="Proteomes" id="UP000316988">
    <property type="component" value="Unassembled WGS sequence"/>
</dbReference>
<dbReference type="InterPro" id="IPR012429">
    <property type="entry name" value="HGSNAT_cat"/>
</dbReference>
<keyword evidence="1" id="KW-0812">Transmembrane</keyword>
<dbReference type="Pfam" id="PF07786">
    <property type="entry name" value="HGSNAT_cat"/>
    <property type="match status" value="1"/>
</dbReference>
<feature type="transmembrane region" description="Helical" evidence="1">
    <location>
        <begin position="158"/>
        <end position="177"/>
    </location>
</feature>
<reference evidence="3 4" key="1">
    <citation type="submission" date="2019-07" db="EMBL/GenBank/DDBJ databases">
        <authorList>
            <person name="Zhao L.H."/>
        </authorList>
    </citation>
    <scope>NUCLEOTIDE SEQUENCE [LARGE SCALE GENOMIC DNA]</scope>
    <source>
        <strain evidence="3 4">Co35</strain>
    </source>
</reference>
<feature type="transmembrane region" description="Helical" evidence="1">
    <location>
        <begin position="306"/>
        <end position="324"/>
    </location>
</feature>
<feature type="transmembrane region" description="Helical" evidence="1">
    <location>
        <begin position="331"/>
        <end position="356"/>
    </location>
</feature>
<keyword evidence="1" id="KW-0472">Membrane</keyword>
<evidence type="ECO:0000313" key="3">
    <source>
        <dbReference type="EMBL" id="TSD62620.1"/>
    </source>
</evidence>
<gene>
    <name evidence="3" type="ORF">FNM00_11650</name>
</gene>
<feature type="transmembrane region" description="Helical" evidence="1">
    <location>
        <begin position="368"/>
        <end position="388"/>
    </location>
</feature>
<keyword evidence="1" id="KW-1133">Transmembrane helix</keyword>
<organism evidence="3 4">
    <name type="scientific">Aeromicrobium piscarium</name>
    <dbReference type="NCBI Taxonomy" id="2590901"/>
    <lineage>
        <taxon>Bacteria</taxon>
        <taxon>Bacillati</taxon>
        <taxon>Actinomycetota</taxon>
        <taxon>Actinomycetes</taxon>
        <taxon>Propionibacteriales</taxon>
        <taxon>Nocardioidaceae</taxon>
        <taxon>Aeromicrobium</taxon>
    </lineage>
</organism>
<evidence type="ECO:0000313" key="4">
    <source>
        <dbReference type="Proteomes" id="UP000316988"/>
    </source>
</evidence>
<sequence length="415" mass="43118">MGLDIARGLAVIGMIGAHMGSTPDLMWSDPQTWAGVVHGRSAILFAVLAGVSIALVTGRTVPPAPEELPGVRLRLIGRGAAIFAIGVALELLGTGVAVILTFYGVLYVAAIPVLRWSPRRLFLAAAGLALLGPPVLAAIQLLSLYATGPGTDLVVSGVYPITVWLVFVLVGLGLGRLGVDRMRIAVVSLLAGVVLAALGYGLGAAAEHIVDGEPGDSAWSSSSSFASLEDGTWGVPADEVDLDGYVCDVEEEWVGCYPEETGSSSVDEEMWEELSYWEQLRDSDPWKSLLWSTISVQPHSGGIPEIAGSGGFALAALGGCLLLARPGRWLLIPLAALGSMPLTAYAAHIVIILVVGGGPMGFVNSNATWGWSTLGLLVATTVWALLWGRGPLERLVGRSAGAMAAPRGVEGVRSD</sequence>